<keyword evidence="2" id="KW-1185">Reference proteome</keyword>
<evidence type="ECO:0000313" key="1">
    <source>
        <dbReference type="EMBL" id="KAJ1934925.1"/>
    </source>
</evidence>
<reference evidence="1" key="1">
    <citation type="submission" date="2022-07" db="EMBL/GenBank/DDBJ databases">
        <title>Phylogenomic reconstructions and comparative analyses of Kickxellomycotina fungi.</title>
        <authorList>
            <person name="Reynolds N.K."/>
            <person name="Stajich J.E."/>
            <person name="Barry K."/>
            <person name="Grigoriev I.V."/>
            <person name="Crous P."/>
            <person name="Smith M.E."/>
        </authorList>
    </citation>
    <scope>NUCLEOTIDE SEQUENCE</scope>
    <source>
        <strain evidence="1">NRRL 5244</strain>
    </source>
</reference>
<protein>
    <submittedName>
        <fullName evidence="1">Uncharacterized protein</fullName>
    </submittedName>
</protein>
<accession>A0ACC1J2Q5</accession>
<name>A0ACC1J2Q5_9FUNG</name>
<evidence type="ECO:0000313" key="2">
    <source>
        <dbReference type="Proteomes" id="UP001150603"/>
    </source>
</evidence>
<dbReference type="EMBL" id="JANBPW010004440">
    <property type="protein sequence ID" value="KAJ1934925.1"/>
    <property type="molecule type" value="Genomic_DNA"/>
</dbReference>
<gene>
    <name evidence="1" type="ORF">FBU59_005537</name>
</gene>
<sequence>MFATACQADSAFMATMYSLCNMTRTYLLNILTRLADTVFADFDNVPTTLDVPASLSSLLGVLGEILYLHEDSFSHVMQLAADDSANALLVKPILDDISKMLERIADEAHESASQNTQLKPYEQTIFECNVLLVTQEATSQFISLQRWQAHCTEAEAQLAEALSVQLLKILTEKSQLPFSNLESVDSTDLERSLEGFNASLKTGTEMDVTRLVSRLSNQAAARSVAQRVTQSFIDEYTTFYAAMSRKPDMDKIAVSLHTPETLSTLL</sequence>
<organism evidence="1 2">
    <name type="scientific">Linderina macrospora</name>
    <dbReference type="NCBI Taxonomy" id="4868"/>
    <lineage>
        <taxon>Eukaryota</taxon>
        <taxon>Fungi</taxon>
        <taxon>Fungi incertae sedis</taxon>
        <taxon>Zoopagomycota</taxon>
        <taxon>Kickxellomycotina</taxon>
        <taxon>Kickxellomycetes</taxon>
        <taxon>Kickxellales</taxon>
        <taxon>Kickxellaceae</taxon>
        <taxon>Linderina</taxon>
    </lineage>
</organism>
<dbReference type="Proteomes" id="UP001150603">
    <property type="component" value="Unassembled WGS sequence"/>
</dbReference>
<proteinExistence type="predicted"/>
<comment type="caution">
    <text evidence="1">The sequence shown here is derived from an EMBL/GenBank/DDBJ whole genome shotgun (WGS) entry which is preliminary data.</text>
</comment>